<gene>
    <name evidence="2" type="ORF">Pla108_33510</name>
</gene>
<reference evidence="2 3" key="1">
    <citation type="submission" date="2019-02" db="EMBL/GenBank/DDBJ databases">
        <title>Deep-cultivation of Planctomycetes and their phenomic and genomic characterization uncovers novel biology.</title>
        <authorList>
            <person name="Wiegand S."/>
            <person name="Jogler M."/>
            <person name="Boedeker C."/>
            <person name="Pinto D."/>
            <person name="Vollmers J."/>
            <person name="Rivas-Marin E."/>
            <person name="Kohn T."/>
            <person name="Peeters S.H."/>
            <person name="Heuer A."/>
            <person name="Rast P."/>
            <person name="Oberbeckmann S."/>
            <person name="Bunk B."/>
            <person name="Jeske O."/>
            <person name="Meyerdierks A."/>
            <person name="Storesund J.E."/>
            <person name="Kallscheuer N."/>
            <person name="Luecker S."/>
            <person name="Lage O.M."/>
            <person name="Pohl T."/>
            <person name="Merkel B.J."/>
            <person name="Hornburger P."/>
            <person name="Mueller R.-W."/>
            <person name="Bruemmer F."/>
            <person name="Labrenz M."/>
            <person name="Spormann A.M."/>
            <person name="Op Den Camp H."/>
            <person name="Overmann J."/>
            <person name="Amann R."/>
            <person name="Jetten M.S.M."/>
            <person name="Mascher T."/>
            <person name="Medema M.H."/>
            <person name="Devos D.P."/>
            <person name="Kaster A.-K."/>
            <person name="Ovreas L."/>
            <person name="Rohde M."/>
            <person name="Galperin M.Y."/>
            <person name="Jogler C."/>
        </authorList>
    </citation>
    <scope>NUCLEOTIDE SEQUENCE [LARGE SCALE GENOMIC DNA]</scope>
    <source>
        <strain evidence="2 3">Pla108</strain>
    </source>
</reference>
<feature type="region of interest" description="Disordered" evidence="1">
    <location>
        <begin position="285"/>
        <end position="310"/>
    </location>
</feature>
<name>A0A5C6A7E2_9BACT</name>
<dbReference type="InterPro" id="IPR016024">
    <property type="entry name" value="ARM-type_fold"/>
</dbReference>
<dbReference type="RefSeq" id="WP_146446063.1">
    <property type="nucleotide sequence ID" value="NZ_SJPR01000005.1"/>
</dbReference>
<feature type="compositionally biased region" description="Polar residues" evidence="1">
    <location>
        <begin position="242"/>
        <end position="253"/>
    </location>
</feature>
<dbReference type="EMBL" id="SJPR01000005">
    <property type="protein sequence ID" value="TWT95208.1"/>
    <property type="molecule type" value="Genomic_DNA"/>
</dbReference>
<keyword evidence="3" id="KW-1185">Reference proteome</keyword>
<feature type="region of interest" description="Disordered" evidence="1">
    <location>
        <begin position="237"/>
        <end position="268"/>
    </location>
</feature>
<evidence type="ECO:0000313" key="2">
    <source>
        <dbReference type="EMBL" id="TWT95208.1"/>
    </source>
</evidence>
<dbReference type="SUPFAM" id="SSF48371">
    <property type="entry name" value="ARM repeat"/>
    <property type="match status" value="1"/>
</dbReference>
<dbReference type="AlphaFoldDB" id="A0A5C6A7E2"/>
<feature type="compositionally biased region" description="Basic and acidic residues" evidence="1">
    <location>
        <begin position="298"/>
        <end position="310"/>
    </location>
</feature>
<accession>A0A5C6A7E2</accession>
<protein>
    <recommendedName>
        <fullName evidence="4">HEAT repeat protein</fullName>
    </recommendedName>
</protein>
<evidence type="ECO:0000256" key="1">
    <source>
        <dbReference type="SAM" id="MobiDB-lite"/>
    </source>
</evidence>
<comment type="caution">
    <text evidence="2">The sequence shown here is derived from an EMBL/GenBank/DDBJ whole genome shotgun (WGS) entry which is preliminary data.</text>
</comment>
<organism evidence="2 3">
    <name type="scientific">Botrimarina colliarenosi</name>
    <dbReference type="NCBI Taxonomy" id="2528001"/>
    <lineage>
        <taxon>Bacteria</taxon>
        <taxon>Pseudomonadati</taxon>
        <taxon>Planctomycetota</taxon>
        <taxon>Planctomycetia</taxon>
        <taxon>Pirellulales</taxon>
        <taxon>Lacipirellulaceae</taxon>
        <taxon>Botrimarina</taxon>
    </lineage>
</organism>
<evidence type="ECO:0008006" key="4">
    <source>
        <dbReference type="Google" id="ProtNLM"/>
    </source>
</evidence>
<dbReference type="OrthoDB" id="289178at2"/>
<evidence type="ECO:0000313" key="3">
    <source>
        <dbReference type="Proteomes" id="UP000317421"/>
    </source>
</evidence>
<dbReference type="Proteomes" id="UP000317421">
    <property type="component" value="Unassembled WGS sequence"/>
</dbReference>
<sequence>MRQPLRLSPSLLAWLRLSLVGAVLATLALGGVWRVADSRLDAEARRLVLEGGSAAVAATRDDWPTHVMPVALTDPGEAGVNARNVASAKLNQALSQAQRGSRQSLQRLAPRIVAALNHVEGELTDEGSRWAEWVARQLAIGAQTLEPAPRISLLADIDTTLTVLAQTPRLAPVVVASPPTVAERPRPLAPAPVAEPVPSAVVQAEPTPVRSAPQAPAPAAVEPAWLPPPAARVATKWRRPQLETTTELTQGPATSDPLFDQTTTAPADLPDLPLLAEALRLTSLVPSTPTASGPTRAPSREFDASESPEQRRLAAVQVELQQRGYGAVSRGQVEGLLASNPQDRVALVNRLLTDQGGDPARVLLTLASDESAAVRAAAISALGSSSSRQLVEKAFELASQDPDVRVGALVEPIRDRLR</sequence>
<proteinExistence type="predicted"/>